<dbReference type="GO" id="GO:0000287">
    <property type="term" value="F:magnesium ion binding"/>
    <property type="evidence" value="ECO:0007669"/>
    <property type="project" value="UniProtKB-UniRule"/>
</dbReference>
<name>A0A401UFI8_9BACT</name>
<dbReference type="PIRSF" id="PIRSF006755">
    <property type="entry name" value="DTB_synth"/>
    <property type="match status" value="1"/>
</dbReference>
<dbReference type="NCBIfam" id="TIGR00347">
    <property type="entry name" value="bioD"/>
    <property type="match status" value="1"/>
</dbReference>
<dbReference type="GO" id="GO:0004141">
    <property type="term" value="F:dethiobiotin synthase activity"/>
    <property type="evidence" value="ECO:0007669"/>
    <property type="project" value="UniProtKB-UniRule"/>
</dbReference>
<comment type="pathway">
    <text evidence="2">Cofactor biosynthesis; biotin biosynthesis; biotin from 7,8-diaminononanoate: step 1/2.</text>
</comment>
<dbReference type="PANTHER" id="PTHR43210">
    <property type="entry name" value="DETHIOBIOTIN SYNTHETASE"/>
    <property type="match status" value="1"/>
</dbReference>
<comment type="subcellular location">
    <subcellularLocation>
        <location evidence="2">Cytoplasm</location>
    </subcellularLocation>
</comment>
<dbReference type="EC" id="6.3.3.3" evidence="2"/>
<protein>
    <recommendedName>
        <fullName evidence="2">ATP-dependent dethiobiotin synthetase BioD</fullName>
        <ecNumber evidence="2">6.3.3.3</ecNumber>
    </recommendedName>
    <alternativeName>
        <fullName evidence="2">DTB synthetase</fullName>
        <shortName evidence="2">DTBS</shortName>
    </alternativeName>
    <alternativeName>
        <fullName evidence="2">Dethiobiotin synthase</fullName>
    </alternativeName>
</protein>
<keyword evidence="2" id="KW-0460">Magnesium</keyword>
<dbReference type="InterPro" id="IPR004472">
    <property type="entry name" value="DTB_synth_BioD"/>
</dbReference>
<dbReference type="GO" id="GO:0005829">
    <property type="term" value="C:cytosol"/>
    <property type="evidence" value="ECO:0007669"/>
    <property type="project" value="TreeGrafter"/>
</dbReference>
<keyword evidence="2" id="KW-0963">Cytoplasm</keyword>
<proteinExistence type="inferred from homology"/>
<dbReference type="HAMAP" id="MF_00336">
    <property type="entry name" value="BioD"/>
    <property type="match status" value="1"/>
</dbReference>
<feature type="binding site" evidence="2">
    <location>
        <position position="40"/>
    </location>
    <ligand>
        <name>Mg(2+)</name>
        <dbReference type="ChEBI" id="CHEBI:18420"/>
    </ligand>
</feature>
<feature type="binding site" evidence="2">
    <location>
        <position position="182"/>
    </location>
    <ligand>
        <name>ATP</name>
        <dbReference type="ChEBI" id="CHEBI:30616"/>
    </ligand>
</feature>
<comment type="caution">
    <text evidence="3">The sequence shown here is derived from an EMBL/GenBank/DDBJ whole genome shotgun (WGS) entry which is preliminary data.</text>
</comment>
<dbReference type="GO" id="GO:0009102">
    <property type="term" value="P:biotin biosynthetic process"/>
    <property type="evidence" value="ECO:0007669"/>
    <property type="project" value="UniProtKB-UniRule"/>
</dbReference>
<reference evidence="3 4" key="1">
    <citation type="submission" date="2018-11" db="EMBL/GenBank/DDBJ databases">
        <title>Chryseotalea sanarue gen. nov., sp., nov., a member of the family Cytophagaceae, isolated from a brackish lake in Hamamatsu Japan.</title>
        <authorList>
            <person name="Maejima Y."/>
            <person name="Iino T."/>
            <person name="Muraguchi Y."/>
            <person name="Fukuda K."/>
            <person name="Ohkuma M."/>
            <person name="Moriuchi R."/>
            <person name="Dohra H."/>
            <person name="Kimbara K."/>
            <person name="Shintani M."/>
        </authorList>
    </citation>
    <scope>NUCLEOTIDE SEQUENCE [LARGE SCALE GENOMIC DNA]</scope>
    <source>
        <strain evidence="3 4">Ys</strain>
    </source>
</reference>
<keyword evidence="1 2" id="KW-0093">Biotin biosynthesis</keyword>
<dbReference type="GO" id="GO:0005524">
    <property type="term" value="F:ATP binding"/>
    <property type="evidence" value="ECO:0007669"/>
    <property type="project" value="UniProtKB-UniRule"/>
</dbReference>
<evidence type="ECO:0000313" key="3">
    <source>
        <dbReference type="EMBL" id="GCC53688.1"/>
    </source>
</evidence>
<dbReference type="CDD" id="cd03109">
    <property type="entry name" value="DTBS"/>
    <property type="match status" value="1"/>
</dbReference>
<dbReference type="RefSeq" id="WP_127124341.1">
    <property type="nucleotide sequence ID" value="NZ_BHXQ01000010.1"/>
</dbReference>
<keyword evidence="2" id="KW-0547">Nucleotide-binding</keyword>
<dbReference type="PANTHER" id="PTHR43210:SF5">
    <property type="entry name" value="DETHIOBIOTIN SYNTHETASE"/>
    <property type="match status" value="1"/>
</dbReference>
<dbReference type="EMBL" id="BHXQ01000010">
    <property type="protein sequence ID" value="GCC53688.1"/>
    <property type="molecule type" value="Genomic_DNA"/>
</dbReference>
<keyword evidence="2" id="KW-0436">Ligase</keyword>
<dbReference type="UniPathway" id="UPA00078">
    <property type="reaction ID" value="UER00161"/>
</dbReference>
<comment type="subunit">
    <text evidence="2">Homodimer.</text>
</comment>
<accession>A0A401UFI8</accession>
<evidence type="ECO:0000256" key="1">
    <source>
        <dbReference type="ARBA" id="ARBA00022756"/>
    </source>
</evidence>
<keyword evidence="4" id="KW-1185">Reference proteome</keyword>
<feature type="binding site" evidence="2">
    <location>
        <begin position="11"/>
        <end position="16"/>
    </location>
    <ligand>
        <name>ATP</name>
        <dbReference type="ChEBI" id="CHEBI:30616"/>
    </ligand>
</feature>
<gene>
    <name evidence="2 3" type="primary">bioD</name>
    <name evidence="3" type="ORF">SanaruYs_39330</name>
</gene>
<keyword evidence="2" id="KW-0067">ATP-binding</keyword>
<dbReference type="Pfam" id="PF13500">
    <property type="entry name" value="AAA_26"/>
    <property type="match status" value="1"/>
</dbReference>
<dbReference type="SUPFAM" id="SSF52540">
    <property type="entry name" value="P-loop containing nucleoside triphosphate hydrolases"/>
    <property type="match status" value="1"/>
</dbReference>
<feature type="binding site" evidence="2">
    <location>
        <begin position="96"/>
        <end position="99"/>
    </location>
    <ligand>
        <name>ATP</name>
        <dbReference type="ChEBI" id="CHEBI:30616"/>
    </ligand>
</feature>
<evidence type="ECO:0000256" key="2">
    <source>
        <dbReference type="HAMAP-Rule" id="MF_00336"/>
    </source>
</evidence>
<feature type="binding site" evidence="2">
    <location>
        <position position="15"/>
    </location>
    <ligand>
        <name>Mg(2+)</name>
        <dbReference type="ChEBI" id="CHEBI:18420"/>
    </ligand>
</feature>
<keyword evidence="2" id="KW-0479">Metal-binding</keyword>
<feature type="binding site" evidence="2">
    <location>
        <position position="96"/>
    </location>
    <ligand>
        <name>Mg(2+)</name>
        <dbReference type="ChEBI" id="CHEBI:18420"/>
    </ligand>
</feature>
<comment type="cofactor">
    <cofactor evidence="2">
        <name>Mg(2+)</name>
        <dbReference type="ChEBI" id="CHEBI:18420"/>
    </cofactor>
</comment>
<feature type="active site" evidence="2">
    <location>
        <position position="31"/>
    </location>
</feature>
<dbReference type="OrthoDB" id="9802097at2"/>
<dbReference type="Gene3D" id="3.40.50.300">
    <property type="entry name" value="P-loop containing nucleotide triphosphate hydrolases"/>
    <property type="match status" value="1"/>
</dbReference>
<comment type="catalytic activity">
    <reaction evidence="2">
        <text>(7R,8S)-7,8-diammoniononanoate + CO2 + ATP = (4R,5S)-dethiobiotin + ADP + phosphate + 3 H(+)</text>
        <dbReference type="Rhea" id="RHEA:15805"/>
        <dbReference type="ChEBI" id="CHEBI:15378"/>
        <dbReference type="ChEBI" id="CHEBI:16526"/>
        <dbReference type="ChEBI" id="CHEBI:30616"/>
        <dbReference type="ChEBI" id="CHEBI:43474"/>
        <dbReference type="ChEBI" id="CHEBI:149469"/>
        <dbReference type="ChEBI" id="CHEBI:149473"/>
        <dbReference type="ChEBI" id="CHEBI:456216"/>
        <dbReference type="EC" id="6.3.3.3"/>
    </reaction>
</comment>
<dbReference type="Proteomes" id="UP000288227">
    <property type="component" value="Unassembled WGS sequence"/>
</dbReference>
<comment type="caution">
    <text evidence="2">Lacks conserved residue(s) required for the propagation of feature annotation.</text>
</comment>
<dbReference type="AlphaFoldDB" id="A0A401UFI8"/>
<evidence type="ECO:0000313" key="4">
    <source>
        <dbReference type="Proteomes" id="UP000288227"/>
    </source>
</evidence>
<sequence>MNFFVTGIDTDSGKTLASAILCEFLQADYWKPIQAGLPRDTDTVESLISNSKTFFHPEHYLLKMPASPHASAKAEGKTLNISDVKVPITDNHLIIEGAGGCLVPINDQDFVIDLAATFNCSVILVADLYLGSINHTLLTANLLQQKKLNVKGIVFNGQPNPESESIILHHTKFKKLLHILPEKTINQHTVKKYVGDLKINWAD</sequence>
<comment type="similarity">
    <text evidence="2">Belongs to the dethiobiotin synthetase family.</text>
</comment>
<comment type="function">
    <text evidence="2">Catalyzes a mechanistically unusual reaction, the ATP-dependent insertion of CO2 between the N7 and N8 nitrogen atoms of 7,8-diaminopelargonic acid (DAPA, also called 7,8-diammoniononanoate) to form a ureido ring.</text>
</comment>
<organism evidence="3 4">
    <name type="scientific">Chryseotalea sanaruensis</name>
    <dbReference type="NCBI Taxonomy" id="2482724"/>
    <lineage>
        <taxon>Bacteria</taxon>
        <taxon>Pseudomonadati</taxon>
        <taxon>Bacteroidota</taxon>
        <taxon>Cytophagia</taxon>
        <taxon>Cytophagales</taxon>
        <taxon>Chryseotaleaceae</taxon>
        <taxon>Chryseotalea</taxon>
    </lineage>
</organism>
<feature type="binding site" evidence="2">
    <location>
        <position position="40"/>
    </location>
    <ligand>
        <name>ATP</name>
        <dbReference type="ChEBI" id="CHEBI:30616"/>
    </ligand>
</feature>
<dbReference type="InterPro" id="IPR027417">
    <property type="entry name" value="P-loop_NTPase"/>
</dbReference>